<dbReference type="Pfam" id="PF13560">
    <property type="entry name" value="HTH_31"/>
    <property type="match status" value="1"/>
</dbReference>
<keyword evidence="3" id="KW-1185">Reference proteome</keyword>
<feature type="domain" description="HTH cro/C1-type" evidence="1">
    <location>
        <begin position="10"/>
        <end position="82"/>
    </location>
</feature>
<evidence type="ECO:0000259" key="1">
    <source>
        <dbReference type="SMART" id="SM00530"/>
    </source>
</evidence>
<dbReference type="RefSeq" id="WP_239121942.1">
    <property type="nucleotide sequence ID" value="NZ_BONT01000009.1"/>
</dbReference>
<dbReference type="Proteomes" id="UP000548476">
    <property type="component" value="Unassembled WGS sequence"/>
</dbReference>
<proteinExistence type="predicted"/>
<dbReference type="SMART" id="SM00530">
    <property type="entry name" value="HTH_XRE"/>
    <property type="match status" value="1"/>
</dbReference>
<dbReference type="InterPro" id="IPR001387">
    <property type="entry name" value="Cro/C1-type_HTH"/>
</dbReference>
<dbReference type="PANTHER" id="PTHR35010:SF3">
    <property type="entry name" value="BLL4873 PROTEIN"/>
    <property type="match status" value="1"/>
</dbReference>
<evidence type="ECO:0000313" key="2">
    <source>
        <dbReference type="EMBL" id="MBB6038396.1"/>
    </source>
</evidence>
<name>A0A841FQP6_9ACTN</name>
<reference evidence="2 3" key="1">
    <citation type="submission" date="2020-08" db="EMBL/GenBank/DDBJ databases">
        <title>Genomic Encyclopedia of Type Strains, Phase IV (KMG-IV): sequencing the most valuable type-strain genomes for metagenomic binning, comparative biology and taxonomic classification.</title>
        <authorList>
            <person name="Goeker M."/>
        </authorList>
    </citation>
    <scope>NUCLEOTIDE SEQUENCE [LARGE SCALE GENOMIC DNA]</scope>
    <source>
        <strain evidence="2 3">YIM 65646</strain>
    </source>
</reference>
<protein>
    <submittedName>
        <fullName evidence="2">Transcriptional regulator with XRE-family HTH domain</fullName>
    </submittedName>
</protein>
<dbReference type="InterPro" id="IPR041413">
    <property type="entry name" value="MLTR_LBD"/>
</dbReference>
<dbReference type="CDD" id="cd00093">
    <property type="entry name" value="HTH_XRE"/>
    <property type="match status" value="1"/>
</dbReference>
<gene>
    <name evidence="2" type="ORF">HNR73_006279</name>
</gene>
<dbReference type="Pfam" id="PF17765">
    <property type="entry name" value="MLTR_LBD"/>
    <property type="match status" value="1"/>
</dbReference>
<dbReference type="EMBL" id="JACHGT010000016">
    <property type="protein sequence ID" value="MBB6038396.1"/>
    <property type="molecule type" value="Genomic_DNA"/>
</dbReference>
<dbReference type="SUPFAM" id="SSF47413">
    <property type="entry name" value="lambda repressor-like DNA-binding domains"/>
    <property type="match status" value="1"/>
</dbReference>
<dbReference type="GO" id="GO:0003677">
    <property type="term" value="F:DNA binding"/>
    <property type="evidence" value="ECO:0007669"/>
    <property type="project" value="InterPro"/>
</dbReference>
<dbReference type="Gene3D" id="3.30.450.180">
    <property type="match status" value="1"/>
</dbReference>
<comment type="caution">
    <text evidence="2">The sequence shown here is derived from an EMBL/GenBank/DDBJ whole genome shotgun (WGS) entry which is preliminary data.</text>
</comment>
<dbReference type="InterPro" id="IPR010982">
    <property type="entry name" value="Lambda_DNA-bd_dom_sf"/>
</dbReference>
<dbReference type="PANTHER" id="PTHR35010">
    <property type="entry name" value="BLL4672 PROTEIN-RELATED"/>
    <property type="match status" value="1"/>
</dbReference>
<dbReference type="AlphaFoldDB" id="A0A841FQP6"/>
<sequence>MTTREDLRDFLRTRRARLTPADVGMPPGTRRRTPGLRREEVAVLAGVGVSWYTWLEQGRDITASAQVLDAIARALRLDEAERRHLHLLSGLSEPLPTAGPARPVPDELRRILDGWLPRPAYVIDRYWNFLALNKAAEIVFGFGETDHNCLVSFFTNVRYQAAIQHWRDVSVDMAAMFRAESAHHPGDGHFAEIAADLATISEDFAEVWARHDVLEPGPGLKAVMHPAVGDLVFENVPLPLPGRPGERLVLHNPKPESGTAEKLETLMAGAAALAGW</sequence>
<accession>A0A841FQP6</accession>
<dbReference type="Gene3D" id="1.10.260.40">
    <property type="entry name" value="lambda repressor-like DNA-binding domains"/>
    <property type="match status" value="1"/>
</dbReference>
<organism evidence="2 3">
    <name type="scientific">Phytomonospora endophytica</name>
    <dbReference type="NCBI Taxonomy" id="714109"/>
    <lineage>
        <taxon>Bacteria</taxon>
        <taxon>Bacillati</taxon>
        <taxon>Actinomycetota</taxon>
        <taxon>Actinomycetes</taxon>
        <taxon>Micromonosporales</taxon>
        <taxon>Micromonosporaceae</taxon>
        <taxon>Phytomonospora</taxon>
    </lineage>
</organism>
<evidence type="ECO:0000313" key="3">
    <source>
        <dbReference type="Proteomes" id="UP000548476"/>
    </source>
</evidence>